<keyword evidence="4" id="KW-0325">Glycoprotein</keyword>
<evidence type="ECO:0000256" key="4">
    <source>
        <dbReference type="ARBA" id="ARBA00023180"/>
    </source>
</evidence>
<gene>
    <name evidence="6" type="ORF">AYBTSS11_LOCUS18946</name>
</gene>
<dbReference type="SUPFAM" id="SSF52266">
    <property type="entry name" value="SGNH hydrolase"/>
    <property type="match status" value="1"/>
</dbReference>
<name>A0AA86T377_9FABA</name>
<dbReference type="PANTHER" id="PTHR22835:SF670">
    <property type="entry name" value="GDSL-LIKE LIPASE_ACYLHYDROLASE"/>
    <property type="match status" value="1"/>
</dbReference>
<proteinExistence type="inferred from homology"/>
<dbReference type="PANTHER" id="PTHR22835">
    <property type="entry name" value="ZINC FINGER FYVE DOMAIN CONTAINING PROTEIN"/>
    <property type="match status" value="1"/>
</dbReference>
<comment type="similarity">
    <text evidence="1">Belongs to the 'GDSL' lipolytic enzyme family.</text>
</comment>
<dbReference type="InterPro" id="IPR035669">
    <property type="entry name" value="SGNH_plant_lipase-like"/>
</dbReference>
<dbReference type="EMBL" id="OY731403">
    <property type="protein sequence ID" value="CAJ1961868.1"/>
    <property type="molecule type" value="Genomic_DNA"/>
</dbReference>
<dbReference type="Pfam" id="PF00657">
    <property type="entry name" value="Lipase_GDSL"/>
    <property type="match status" value="1"/>
</dbReference>
<organism evidence="6 7">
    <name type="scientific">Sphenostylis stenocarpa</name>
    <dbReference type="NCBI Taxonomy" id="92480"/>
    <lineage>
        <taxon>Eukaryota</taxon>
        <taxon>Viridiplantae</taxon>
        <taxon>Streptophyta</taxon>
        <taxon>Embryophyta</taxon>
        <taxon>Tracheophyta</taxon>
        <taxon>Spermatophyta</taxon>
        <taxon>Magnoliopsida</taxon>
        <taxon>eudicotyledons</taxon>
        <taxon>Gunneridae</taxon>
        <taxon>Pentapetalae</taxon>
        <taxon>rosids</taxon>
        <taxon>fabids</taxon>
        <taxon>Fabales</taxon>
        <taxon>Fabaceae</taxon>
        <taxon>Papilionoideae</taxon>
        <taxon>50 kb inversion clade</taxon>
        <taxon>NPAAA clade</taxon>
        <taxon>indigoferoid/millettioid clade</taxon>
        <taxon>Phaseoleae</taxon>
        <taxon>Sphenostylis</taxon>
    </lineage>
</organism>
<keyword evidence="2 5" id="KW-0732">Signal</keyword>
<feature type="signal peptide" evidence="5">
    <location>
        <begin position="1"/>
        <end position="30"/>
    </location>
</feature>
<keyword evidence="7" id="KW-1185">Reference proteome</keyword>
<dbReference type="InterPro" id="IPR036514">
    <property type="entry name" value="SGNH_hydro_sf"/>
</dbReference>
<sequence length="390" mass="43493">MGSIGKEPWITPKSVAVVLAFLMLPSFSSSKTESALLLASCPYSSIFSFGDSLADTGNLYLSSNPPPNNHCFFPPYGQTFFHRVTGRCSDGRLIIDFITEYLGIGLVRPYLGMKNMGGWSVKEGGVNFAVAGATALDSSFFEERGIPVHTNYTLSVQLNWFKEFLSTLCHSPQSCHKEVKNSLFLVGEIGGNDFNHAFYIRKSLVEIKTFVPDVINAISSTINELIGLGARTLVVPGNLPIGCSAIYLTVYETKYEDEHDEFGCLKWLNEFAEYYNHELQIELDKLRLLHPHANIIYLDYYNAAMTLYRHPTKFGFTGLEVCCGMGGRYNYNTLRVCGNQNVSACDDPWKHIGWDGVHLTEAAYTFIAQGFLEGPYSLPQFSTSCVVFHE</sequence>
<keyword evidence="3" id="KW-0378">Hydrolase</keyword>
<evidence type="ECO:0000256" key="3">
    <source>
        <dbReference type="ARBA" id="ARBA00022801"/>
    </source>
</evidence>
<evidence type="ECO:0000256" key="2">
    <source>
        <dbReference type="ARBA" id="ARBA00022729"/>
    </source>
</evidence>
<dbReference type="Gramene" id="rna-AYBTSS11_LOCUS18946">
    <property type="protein sequence ID" value="CAJ1961868.1"/>
    <property type="gene ID" value="gene-AYBTSS11_LOCUS18946"/>
</dbReference>
<dbReference type="GO" id="GO:0016788">
    <property type="term" value="F:hydrolase activity, acting on ester bonds"/>
    <property type="evidence" value="ECO:0007669"/>
    <property type="project" value="InterPro"/>
</dbReference>
<evidence type="ECO:0000256" key="1">
    <source>
        <dbReference type="ARBA" id="ARBA00008668"/>
    </source>
</evidence>
<dbReference type="Proteomes" id="UP001189624">
    <property type="component" value="Chromosome 6"/>
</dbReference>
<dbReference type="AlphaFoldDB" id="A0AA86T377"/>
<evidence type="ECO:0000313" key="7">
    <source>
        <dbReference type="Proteomes" id="UP001189624"/>
    </source>
</evidence>
<dbReference type="InterPro" id="IPR001087">
    <property type="entry name" value="GDSL"/>
</dbReference>
<evidence type="ECO:0000313" key="6">
    <source>
        <dbReference type="EMBL" id="CAJ1961868.1"/>
    </source>
</evidence>
<protein>
    <submittedName>
        <fullName evidence="6">Uncharacterized protein</fullName>
    </submittedName>
</protein>
<feature type="chain" id="PRO_5041684474" evidence="5">
    <location>
        <begin position="31"/>
        <end position="390"/>
    </location>
</feature>
<evidence type="ECO:0000256" key="5">
    <source>
        <dbReference type="SAM" id="SignalP"/>
    </source>
</evidence>
<accession>A0AA86T377</accession>
<reference evidence="6" key="1">
    <citation type="submission" date="2023-10" db="EMBL/GenBank/DDBJ databases">
        <authorList>
            <person name="Domelevo Entfellner J.-B."/>
        </authorList>
    </citation>
    <scope>NUCLEOTIDE SEQUENCE</scope>
</reference>
<dbReference type="CDD" id="cd01837">
    <property type="entry name" value="SGNH_plant_lipase_like"/>
    <property type="match status" value="1"/>
</dbReference>
<dbReference type="Gene3D" id="3.40.50.1110">
    <property type="entry name" value="SGNH hydrolase"/>
    <property type="match status" value="1"/>
</dbReference>